<dbReference type="EMBL" id="QMIF01000002">
    <property type="protein sequence ID" value="TVM35608.1"/>
    <property type="molecule type" value="Genomic_DNA"/>
</dbReference>
<protein>
    <submittedName>
        <fullName evidence="2">Uncharacterized protein</fullName>
    </submittedName>
</protein>
<reference evidence="2 3" key="1">
    <citation type="submission" date="2018-06" db="EMBL/GenBank/DDBJ databases">
        <title>Complete genome of Desulfovibrio marinus P48SEP.</title>
        <authorList>
            <person name="Crispim J.S."/>
            <person name="Vidigal P.M.P."/>
            <person name="Silva L.C.F."/>
            <person name="Araujo L.C."/>
            <person name="Laguardia C.N."/>
            <person name="Dias R.S."/>
            <person name="Sousa M.P."/>
            <person name="Paula S.O."/>
            <person name="Silva C."/>
        </authorList>
    </citation>
    <scope>NUCLEOTIDE SEQUENCE [LARGE SCALE GENOMIC DNA]</scope>
    <source>
        <strain evidence="2 3">P48SEP</strain>
    </source>
</reference>
<dbReference type="OrthoDB" id="5465453at2"/>
<feature type="compositionally biased region" description="Basic and acidic residues" evidence="1">
    <location>
        <begin position="1"/>
        <end position="23"/>
    </location>
</feature>
<evidence type="ECO:0000313" key="2">
    <source>
        <dbReference type="EMBL" id="TVM35608.1"/>
    </source>
</evidence>
<gene>
    <name evidence="2" type="ORF">DQK91_02790</name>
</gene>
<organism evidence="2 3">
    <name type="scientific">Oceanidesulfovibrio marinus</name>
    <dbReference type="NCBI Taxonomy" id="370038"/>
    <lineage>
        <taxon>Bacteria</taxon>
        <taxon>Pseudomonadati</taxon>
        <taxon>Thermodesulfobacteriota</taxon>
        <taxon>Desulfovibrionia</taxon>
        <taxon>Desulfovibrionales</taxon>
        <taxon>Desulfovibrionaceae</taxon>
        <taxon>Oceanidesulfovibrio</taxon>
    </lineage>
</organism>
<dbReference type="RefSeq" id="WP_144233937.1">
    <property type="nucleotide sequence ID" value="NZ_QMIF01000002.1"/>
</dbReference>
<comment type="caution">
    <text evidence="2">The sequence shown here is derived from an EMBL/GenBank/DDBJ whole genome shotgun (WGS) entry which is preliminary data.</text>
</comment>
<accession>A0A6P1ZMY3</accession>
<evidence type="ECO:0000256" key="1">
    <source>
        <dbReference type="SAM" id="MobiDB-lite"/>
    </source>
</evidence>
<sequence>MANKNEEAKAVKDSASVKDEAKTDAAVVETATPPEEAGEQLNAAKVEKKYKLTINSETGPGGSDAVFVGVNGKQSLVPRDKECVVSEGVINVLNDAVMKLPIMDDEGKIIGWRQAKAHSFVAVPIDEGAA</sequence>
<name>A0A6P1ZMY3_9BACT</name>
<feature type="region of interest" description="Disordered" evidence="1">
    <location>
        <begin position="1"/>
        <end position="43"/>
    </location>
</feature>
<proteinExistence type="predicted"/>
<evidence type="ECO:0000313" key="3">
    <source>
        <dbReference type="Proteomes" id="UP000434052"/>
    </source>
</evidence>
<dbReference type="Proteomes" id="UP000434052">
    <property type="component" value="Unassembled WGS sequence"/>
</dbReference>
<dbReference type="AlphaFoldDB" id="A0A6P1ZMY3"/>